<dbReference type="PANTHER" id="PTHR31862:SF1">
    <property type="entry name" value="UPF0261 DOMAIN PROTEIN (AFU_ORTHOLOGUE AFUA_1G10120)"/>
    <property type="match status" value="1"/>
</dbReference>
<dbReference type="PROSITE" id="PS01124">
    <property type="entry name" value="HTH_ARAC_FAMILY_2"/>
    <property type="match status" value="1"/>
</dbReference>
<dbReference type="Pfam" id="PF12833">
    <property type="entry name" value="HTH_18"/>
    <property type="match status" value="1"/>
</dbReference>
<evidence type="ECO:0000313" key="5">
    <source>
        <dbReference type="Proteomes" id="UP000295496"/>
    </source>
</evidence>
<dbReference type="InterPro" id="IPR015813">
    <property type="entry name" value="Pyrv/PenolPyrv_kinase-like_dom"/>
</dbReference>
<dbReference type="GO" id="GO:0043565">
    <property type="term" value="F:sequence-specific DNA binding"/>
    <property type="evidence" value="ECO:0007669"/>
    <property type="project" value="InterPro"/>
</dbReference>
<dbReference type="InterPro" id="IPR009057">
    <property type="entry name" value="Homeodomain-like_sf"/>
</dbReference>
<dbReference type="RefSeq" id="WP_132302856.1">
    <property type="nucleotide sequence ID" value="NZ_CP170642.1"/>
</dbReference>
<dbReference type="Gene3D" id="1.10.10.60">
    <property type="entry name" value="Homeodomain-like"/>
    <property type="match status" value="2"/>
</dbReference>
<name>A0A4R1KPW6_9PAST</name>
<keyword evidence="2" id="KW-0804">Transcription</keyword>
<dbReference type="Gene3D" id="3.20.20.70">
    <property type="entry name" value="Aldolase class I"/>
    <property type="match status" value="1"/>
</dbReference>
<dbReference type="InterPro" id="IPR018060">
    <property type="entry name" value="HTH_AraC"/>
</dbReference>
<dbReference type="InterPro" id="IPR009215">
    <property type="entry name" value="TIM-br_IGPS-like"/>
</dbReference>
<dbReference type="GO" id="GO:0003824">
    <property type="term" value="F:catalytic activity"/>
    <property type="evidence" value="ECO:0007669"/>
    <property type="project" value="InterPro"/>
</dbReference>
<keyword evidence="5" id="KW-1185">Reference proteome</keyword>
<dbReference type="AlphaFoldDB" id="A0A4R1KPW6"/>
<protein>
    <submittedName>
        <fullName evidence="4">AraC family transcriptional regulator</fullName>
    </submittedName>
</protein>
<evidence type="ECO:0000259" key="3">
    <source>
        <dbReference type="PROSITE" id="PS01124"/>
    </source>
</evidence>
<reference evidence="4 5" key="1">
    <citation type="submission" date="2019-03" db="EMBL/GenBank/DDBJ databases">
        <title>Genomic Encyclopedia of Type Strains, Phase IV (KMG-IV): sequencing the most valuable type-strain genomes for metagenomic binning, comparative biology and taxonomic classification.</title>
        <authorList>
            <person name="Goeker M."/>
        </authorList>
    </citation>
    <scope>NUCLEOTIDE SEQUENCE [LARGE SCALE GENOMIC DNA]</scope>
    <source>
        <strain evidence="4 5">DSM 10053</strain>
    </source>
</reference>
<comment type="caution">
    <text evidence="4">The sequence shown here is derived from an EMBL/GenBank/DDBJ whole genome shotgun (WGS) entry which is preliminary data.</text>
</comment>
<sequence>MDREYILRFLQAKIKINEHIIGAAVGSGITAKYTTQGGADFLLALSAGKYRMMGRGSYASYLCYSNNNEIVMELGTRELLPIIQQTPVLFGLFATDPTIRLNKYLQLIKQNGFSGIINFPTMALIDGKFGQVLAKEGHSFQKEVEAIKLAHSLDLFTIAFVCTEQQAQQMLQAGADVICVHLGLTKGGELGAKKFISLNDAKRITERIFNICQQENENILRMIYSGTVNTPMDMQYIYQNTSCQGYIGGSIFERIPMEKDIYNMTKIFKSYVDEQQNALLIQQLNKHKQRNHTEEVKKYIEQHYMKNIHLSELALLLYISPSYLSIKFKKDTGISFIDYLVSYRINKAKELLKSTNISCKEIAQAVGYVDDIQFSKMFKKKTGITAIQYRKREYKHNN</sequence>
<dbReference type="PANTHER" id="PTHR31862">
    <property type="entry name" value="UPF0261 DOMAIN PROTEIN (AFU_ORTHOLOGUE AFUA_1G10120)"/>
    <property type="match status" value="1"/>
</dbReference>
<dbReference type="InterPro" id="IPR051353">
    <property type="entry name" value="Tobamovirus_resist_UPF0261"/>
</dbReference>
<organism evidence="4 5">
    <name type="scientific">Lonepinella koalarum</name>
    <dbReference type="NCBI Taxonomy" id="53417"/>
    <lineage>
        <taxon>Bacteria</taxon>
        <taxon>Pseudomonadati</taxon>
        <taxon>Pseudomonadota</taxon>
        <taxon>Gammaproteobacteria</taxon>
        <taxon>Pasteurellales</taxon>
        <taxon>Pasteurellaceae</taxon>
        <taxon>Lonepinella</taxon>
    </lineage>
</organism>
<dbReference type="SUPFAM" id="SSF46689">
    <property type="entry name" value="Homeodomain-like"/>
    <property type="match status" value="2"/>
</dbReference>
<evidence type="ECO:0000256" key="2">
    <source>
        <dbReference type="ARBA" id="ARBA00023163"/>
    </source>
</evidence>
<feature type="domain" description="HTH araC/xylS-type" evidence="3">
    <location>
        <begin position="294"/>
        <end position="392"/>
    </location>
</feature>
<dbReference type="EMBL" id="SMGJ01000010">
    <property type="protein sequence ID" value="TCK66567.1"/>
    <property type="molecule type" value="Genomic_DNA"/>
</dbReference>
<dbReference type="InterPro" id="IPR013785">
    <property type="entry name" value="Aldolase_TIM"/>
</dbReference>
<evidence type="ECO:0000313" key="4">
    <source>
        <dbReference type="EMBL" id="TCK66567.1"/>
    </source>
</evidence>
<accession>A0A4R1KPW6</accession>
<proteinExistence type="predicted"/>
<dbReference type="GO" id="GO:0003700">
    <property type="term" value="F:DNA-binding transcription factor activity"/>
    <property type="evidence" value="ECO:0007669"/>
    <property type="project" value="InterPro"/>
</dbReference>
<keyword evidence="1" id="KW-0805">Transcription regulation</keyword>
<dbReference type="Pfam" id="PF09370">
    <property type="entry name" value="PEP_hydrolase"/>
    <property type="match status" value="1"/>
</dbReference>
<dbReference type="SMART" id="SM00342">
    <property type="entry name" value="HTH_ARAC"/>
    <property type="match status" value="1"/>
</dbReference>
<dbReference type="Proteomes" id="UP000295496">
    <property type="component" value="Unassembled WGS sequence"/>
</dbReference>
<dbReference type="SUPFAM" id="SSF51621">
    <property type="entry name" value="Phosphoenolpyruvate/pyruvate domain"/>
    <property type="match status" value="1"/>
</dbReference>
<gene>
    <name evidence="4" type="ORF">EV692_2301</name>
</gene>
<evidence type="ECO:0000256" key="1">
    <source>
        <dbReference type="ARBA" id="ARBA00023015"/>
    </source>
</evidence>